<keyword evidence="3" id="KW-1185">Reference proteome</keyword>
<feature type="domain" description="Thioesterase putative" evidence="1">
    <location>
        <begin position="1"/>
        <end position="126"/>
    </location>
</feature>
<dbReference type="InterPro" id="IPR012660">
    <property type="entry name" value="YiiD_C"/>
</dbReference>
<evidence type="ECO:0000259" key="1">
    <source>
        <dbReference type="Pfam" id="PF09500"/>
    </source>
</evidence>
<dbReference type="Gene3D" id="3.10.129.10">
    <property type="entry name" value="Hotdog Thioesterase"/>
    <property type="match status" value="1"/>
</dbReference>
<dbReference type="EMBL" id="BMYX01000011">
    <property type="protein sequence ID" value="GGY17430.1"/>
    <property type="molecule type" value="Genomic_DNA"/>
</dbReference>
<dbReference type="InterPro" id="IPR029069">
    <property type="entry name" value="HotDog_dom_sf"/>
</dbReference>
<sequence>MGAIIRHAGPDRLILDAPLAPNLNHHGTLFGGSGAALAILAAWSLVHVRLADEGLVADLVIQRHAMEYEKPVAKAVTVEAMLLQEGAWPGFLRMLERKGRARIAVLAVLLEEGEVRGRLSGEFVAMKKSEK</sequence>
<gene>
    <name evidence="2" type="ORF">GCM10011289_21090</name>
</gene>
<protein>
    <recommendedName>
        <fullName evidence="1">Thioesterase putative domain-containing protein</fullName>
    </recommendedName>
</protein>
<dbReference type="Pfam" id="PF09500">
    <property type="entry name" value="YiiD_C"/>
    <property type="match status" value="1"/>
</dbReference>
<reference evidence="2" key="1">
    <citation type="journal article" date="2014" name="Int. J. Syst. Evol. Microbiol.">
        <title>Complete genome sequence of Corynebacterium casei LMG S-19264T (=DSM 44701T), isolated from a smear-ripened cheese.</title>
        <authorList>
            <consortium name="US DOE Joint Genome Institute (JGI-PGF)"/>
            <person name="Walter F."/>
            <person name="Albersmeier A."/>
            <person name="Kalinowski J."/>
            <person name="Ruckert C."/>
        </authorList>
    </citation>
    <scope>NUCLEOTIDE SEQUENCE</scope>
    <source>
        <strain evidence="2">KCTC 32182</strain>
    </source>
</reference>
<dbReference type="Proteomes" id="UP000645257">
    <property type="component" value="Unassembled WGS sequence"/>
</dbReference>
<dbReference type="NCBIfam" id="TIGR02447">
    <property type="entry name" value="yiiD_Cterm"/>
    <property type="match status" value="1"/>
</dbReference>
<evidence type="ECO:0000313" key="3">
    <source>
        <dbReference type="Proteomes" id="UP000645257"/>
    </source>
</evidence>
<comment type="caution">
    <text evidence="2">The sequence shown here is derived from an EMBL/GenBank/DDBJ whole genome shotgun (WGS) entry which is preliminary data.</text>
</comment>
<dbReference type="SUPFAM" id="SSF54637">
    <property type="entry name" value="Thioesterase/thiol ester dehydrase-isomerase"/>
    <property type="match status" value="1"/>
</dbReference>
<name>A0A918P358_9NEIS</name>
<evidence type="ECO:0000313" key="2">
    <source>
        <dbReference type="EMBL" id="GGY17430.1"/>
    </source>
</evidence>
<proteinExistence type="predicted"/>
<accession>A0A918P358</accession>
<dbReference type="AlphaFoldDB" id="A0A918P358"/>
<organism evidence="2 3">
    <name type="scientific">Paludibacterium paludis</name>
    <dbReference type="NCBI Taxonomy" id="1225769"/>
    <lineage>
        <taxon>Bacteria</taxon>
        <taxon>Pseudomonadati</taxon>
        <taxon>Pseudomonadota</taxon>
        <taxon>Betaproteobacteria</taxon>
        <taxon>Neisseriales</taxon>
        <taxon>Chromobacteriaceae</taxon>
        <taxon>Paludibacterium</taxon>
    </lineage>
</organism>
<reference evidence="2" key="2">
    <citation type="submission" date="2020-09" db="EMBL/GenBank/DDBJ databases">
        <authorList>
            <person name="Sun Q."/>
            <person name="Kim S."/>
        </authorList>
    </citation>
    <scope>NUCLEOTIDE SEQUENCE</scope>
    <source>
        <strain evidence="2">KCTC 32182</strain>
    </source>
</reference>